<feature type="transmembrane region" description="Helical" evidence="1">
    <location>
        <begin position="12"/>
        <end position="37"/>
    </location>
</feature>
<dbReference type="STRING" id="1300349.I603_1053"/>
<dbReference type="EMBL" id="LZYB01000002">
    <property type="protein sequence ID" value="OBV11610.1"/>
    <property type="molecule type" value="Genomic_DNA"/>
</dbReference>
<feature type="transmembrane region" description="Helical" evidence="1">
    <location>
        <begin position="125"/>
        <end position="149"/>
    </location>
</feature>
<keyword evidence="3" id="KW-1185">Reference proteome</keyword>
<evidence type="ECO:0000313" key="3">
    <source>
        <dbReference type="Proteomes" id="UP000092484"/>
    </source>
</evidence>
<feature type="transmembrane region" description="Helical" evidence="1">
    <location>
        <begin position="161"/>
        <end position="180"/>
    </location>
</feature>
<organism evidence="2 3">
    <name type="scientific">Erythrobacter dokdonensis DSW-74</name>
    <dbReference type="NCBI Taxonomy" id="1300349"/>
    <lineage>
        <taxon>Bacteria</taxon>
        <taxon>Pseudomonadati</taxon>
        <taxon>Pseudomonadota</taxon>
        <taxon>Alphaproteobacteria</taxon>
        <taxon>Sphingomonadales</taxon>
        <taxon>Erythrobacteraceae</taxon>
        <taxon>Erythrobacter/Porphyrobacter group</taxon>
        <taxon>Erythrobacter</taxon>
    </lineage>
</organism>
<dbReference type="Proteomes" id="UP000092484">
    <property type="component" value="Unassembled WGS sequence"/>
</dbReference>
<sequence length="212" mass="22110">MIAGEQSEDARLVRRAGIAVIALHLAYAAVTIAGFFALPQRDAPIADPWFAAMEWLIILIGPCVLLFFAAFARVAAGRTWSLCALVLAAVTFALSAALHAVILAVGRHDALVAGVGALSFVWPSAAYAIDILAWDWFFGLALLCAGMALPASPRTLSARRVFLLAGALALAGLAGPATGAMELRNVGILGYAVLFPVAVALVLRDFGRTEPA</sequence>
<keyword evidence="1" id="KW-0472">Membrane</keyword>
<gene>
    <name evidence="2" type="ORF">I603_1053</name>
</gene>
<protein>
    <submittedName>
        <fullName evidence="2">Uncharacterized protein</fullName>
    </submittedName>
</protein>
<proteinExistence type="predicted"/>
<evidence type="ECO:0000256" key="1">
    <source>
        <dbReference type="SAM" id="Phobius"/>
    </source>
</evidence>
<keyword evidence="1" id="KW-1133">Transmembrane helix</keyword>
<dbReference type="AlphaFoldDB" id="A0A1A7BKA6"/>
<reference evidence="2 3" key="1">
    <citation type="submission" date="2016-06" db="EMBL/GenBank/DDBJ databases">
        <title>Genome sequence of Porphyrobacter dokdonensis DSW-74.</title>
        <authorList>
            <person name="Kim J.F."/>
            <person name="Song J.Y."/>
        </authorList>
    </citation>
    <scope>NUCLEOTIDE SEQUENCE [LARGE SCALE GENOMIC DNA]</scope>
    <source>
        <strain evidence="2 3">DSW-74</strain>
    </source>
</reference>
<comment type="caution">
    <text evidence="2">The sequence shown here is derived from an EMBL/GenBank/DDBJ whole genome shotgun (WGS) entry which is preliminary data.</text>
</comment>
<evidence type="ECO:0000313" key="2">
    <source>
        <dbReference type="EMBL" id="OBV11610.1"/>
    </source>
</evidence>
<feature type="transmembrane region" description="Helical" evidence="1">
    <location>
        <begin position="186"/>
        <end position="203"/>
    </location>
</feature>
<feature type="transmembrane region" description="Helical" evidence="1">
    <location>
        <begin position="49"/>
        <end position="70"/>
    </location>
</feature>
<accession>A0A1A7BKA6</accession>
<name>A0A1A7BKA6_9SPHN</name>
<keyword evidence="1" id="KW-0812">Transmembrane</keyword>
<feature type="transmembrane region" description="Helical" evidence="1">
    <location>
        <begin position="82"/>
        <end position="105"/>
    </location>
</feature>
<dbReference type="RefSeq" id="WP_068862829.1">
    <property type="nucleotide sequence ID" value="NZ_LZYB01000002.1"/>
</dbReference>